<organism evidence="7">
    <name type="scientific">marine sediment metagenome</name>
    <dbReference type="NCBI Taxonomy" id="412755"/>
    <lineage>
        <taxon>unclassified sequences</taxon>
        <taxon>metagenomes</taxon>
        <taxon>ecological metagenomes</taxon>
    </lineage>
</organism>
<dbReference type="AlphaFoldDB" id="A0A0F9UWE2"/>
<name>A0A0F9UWE2_9ZZZZ</name>
<dbReference type="PRINTS" id="PR00885">
    <property type="entry name" value="BCTERIALGSPH"/>
</dbReference>
<gene>
    <name evidence="7" type="ORF">LCGC14_0214500</name>
</gene>
<dbReference type="GO" id="GO:0015628">
    <property type="term" value="P:protein secretion by the type II secretion system"/>
    <property type="evidence" value="ECO:0007669"/>
    <property type="project" value="InterPro"/>
</dbReference>
<dbReference type="InterPro" id="IPR012902">
    <property type="entry name" value="N_methyl_site"/>
</dbReference>
<comment type="subcellular location">
    <subcellularLocation>
        <location evidence="1">Membrane</location>
        <topology evidence="1">Single-pass membrane protein</topology>
    </subcellularLocation>
</comment>
<evidence type="ECO:0000256" key="2">
    <source>
        <dbReference type="ARBA" id="ARBA00022481"/>
    </source>
</evidence>
<sequence length="183" mass="18648">MTQFFSKKRGEKGFTLIELLVVIAIIGILAGIVLVALGGARDKAKDARIQASVAQTRALAEMLYTGTVYPDGTAGANDGFDTPVYTGGTAPACTGDTTRDSSLKALDGDVRAQQGALCTTAAAVNTGALGKAGIFIVKSAGDDAYAAYVALKSGTDKGWCVDSIGKSQAYTLLAADPTTTTCP</sequence>
<dbReference type="InterPro" id="IPR002416">
    <property type="entry name" value="T2SS_protein-GspH"/>
</dbReference>
<dbReference type="NCBIfam" id="TIGR02532">
    <property type="entry name" value="IV_pilin_GFxxxE"/>
    <property type="match status" value="1"/>
</dbReference>
<dbReference type="PANTHER" id="PTHR30093:SF44">
    <property type="entry name" value="TYPE II SECRETION SYSTEM CORE PROTEIN G"/>
    <property type="match status" value="1"/>
</dbReference>
<comment type="caution">
    <text evidence="7">The sequence shown here is derived from an EMBL/GenBank/DDBJ whole genome shotgun (WGS) entry which is preliminary data.</text>
</comment>
<proteinExistence type="predicted"/>
<reference evidence="7" key="1">
    <citation type="journal article" date="2015" name="Nature">
        <title>Complex archaea that bridge the gap between prokaryotes and eukaryotes.</title>
        <authorList>
            <person name="Spang A."/>
            <person name="Saw J.H."/>
            <person name="Jorgensen S.L."/>
            <person name="Zaremba-Niedzwiedzka K."/>
            <person name="Martijn J."/>
            <person name="Lind A.E."/>
            <person name="van Eijk R."/>
            <person name="Schleper C."/>
            <person name="Guy L."/>
            <person name="Ettema T.J."/>
        </authorList>
    </citation>
    <scope>NUCLEOTIDE SEQUENCE</scope>
</reference>
<keyword evidence="4 6" id="KW-1133">Transmembrane helix</keyword>
<dbReference type="GO" id="GO:0015627">
    <property type="term" value="C:type II protein secretion system complex"/>
    <property type="evidence" value="ECO:0007669"/>
    <property type="project" value="InterPro"/>
</dbReference>
<dbReference type="GO" id="GO:0016020">
    <property type="term" value="C:membrane"/>
    <property type="evidence" value="ECO:0007669"/>
    <property type="project" value="UniProtKB-SubCell"/>
</dbReference>
<evidence type="ECO:0000313" key="7">
    <source>
        <dbReference type="EMBL" id="KKN91777.1"/>
    </source>
</evidence>
<accession>A0A0F9UWE2</accession>
<keyword evidence="3 6" id="KW-0812">Transmembrane</keyword>
<dbReference type="SUPFAM" id="SSF54523">
    <property type="entry name" value="Pili subunits"/>
    <property type="match status" value="1"/>
</dbReference>
<evidence type="ECO:0000256" key="3">
    <source>
        <dbReference type="ARBA" id="ARBA00022692"/>
    </source>
</evidence>
<dbReference type="PANTHER" id="PTHR30093">
    <property type="entry name" value="GENERAL SECRETION PATHWAY PROTEIN G"/>
    <property type="match status" value="1"/>
</dbReference>
<feature type="transmembrane region" description="Helical" evidence="6">
    <location>
        <begin position="20"/>
        <end position="40"/>
    </location>
</feature>
<evidence type="ECO:0000256" key="4">
    <source>
        <dbReference type="ARBA" id="ARBA00022989"/>
    </source>
</evidence>
<evidence type="ECO:0000256" key="5">
    <source>
        <dbReference type="ARBA" id="ARBA00023136"/>
    </source>
</evidence>
<evidence type="ECO:0008006" key="8">
    <source>
        <dbReference type="Google" id="ProtNLM"/>
    </source>
</evidence>
<dbReference type="Gene3D" id="3.30.700.10">
    <property type="entry name" value="Glycoprotein, Type 4 Pilin"/>
    <property type="match status" value="1"/>
</dbReference>
<evidence type="ECO:0000256" key="1">
    <source>
        <dbReference type="ARBA" id="ARBA00004167"/>
    </source>
</evidence>
<dbReference type="InterPro" id="IPR045584">
    <property type="entry name" value="Pilin-like"/>
</dbReference>
<protein>
    <recommendedName>
        <fullName evidence="8">Type II secretion system protein GspG C-terminal domain-containing protein</fullName>
    </recommendedName>
</protein>
<dbReference type="EMBL" id="LAZR01000100">
    <property type="protein sequence ID" value="KKN91777.1"/>
    <property type="molecule type" value="Genomic_DNA"/>
</dbReference>
<evidence type="ECO:0000256" key="6">
    <source>
        <dbReference type="SAM" id="Phobius"/>
    </source>
</evidence>
<keyword evidence="2" id="KW-0488">Methylation</keyword>
<dbReference type="Pfam" id="PF07963">
    <property type="entry name" value="N_methyl"/>
    <property type="match status" value="1"/>
</dbReference>
<keyword evidence="5 6" id="KW-0472">Membrane</keyword>
<dbReference type="PROSITE" id="PS00409">
    <property type="entry name" value="PROKAR_NTER_METHYL"/>
    <property type="match status" value="1"/>
</dbReference>